<dbReference type="InterPro" id="IPR010255">
    <property type="entry name" value="Haem_peroxidase_sf"/>
</dbReference>
<evidence type="ECO:0000256" key="1">
    <source>
        <dbReference type="ARBA" id="ARBA00022559"/>
    </source>
</evidence>
<feature type="binding site" description="axial binding residue" evidence="2">
    <location>
        <position position="944"/>
    </location>
    <ligand>
        <name>heme b</name>
        <dbReference type="ChEBI" id="CHEBI:60344"/>
    </ligand>
    <ligandPart>
        <name>Fe</name>
        <dbReference type="ChEBI" id="CHEBI:18248"/>
    </ligandPart>
</feature>
<dbReference type="GO" id="GO:0020037">
    <property type="term" value="F:heme binding"/>
    <property type="evidence" value="ECO:0007669"/>
    <property type="project" value="InterPro"/>
</dbReference>
<comment type="caution">
    <text evidence="3">The sequence shown here is derived from an EMBL/GenBank/DDBJ whole genome shotgun (WGS) entry which is preliminary data.</text>
</comment>
<dbReference type="PRINTS" id="PR00457">
    <property type="entry name" value="ANPEROXIDASE"/>
</dbReference>
<dbReference type="Proteomes" id="UP000801492">
    <property type="component" value="Unassembled WGS sequence"/>
</dbReference>
<dbReference type="FunFam" id="1.10.640.10:FF:000006">
    <property type="entry name" value="Double oxidase: two peroxidase domains"/>
    <property type="match status" value="1"/>
</dbReference>
<keyword evidence="1" id="KW-0560">Oxidoreductase</keyword>
<name>A0A8K0DC61_IGNLU</name>
<dbReference type="EMBL" id="VTPC01001033">
    <property type="protein sequence ID" value="KAF2903413.1"/>
    <property type="molecule type" value="Genomic_DNA"/>
</dbReference>
<dbReference type="GO" id="GO:0005576">
    <property type="term" value="C:extracellular region"/>
    <property type="evidence" value="ECO:0007669"/>
    <property type="project" value="UniProtKB-SubCell"/>
</dbReference>
<evidence type="ECO:0000256" key="2">
    <source>
        <dbReference type="PIRSR" id="PIRSR619791-2"/>
    </source>
</evidence>
<dbReference type="GO" id="GO:0004601">
    <property type="term" value="F:peroxidase activity"/>
    <property type="evidence" value="ECO:0007669"/>
    <property type="project" value="UniProtKB-KW"/>
</dbReference>
<dbReference type="InterPro" id="IPR037120">
    <property type="entry name" value="Haem_peroxidase_sf_animal"/>
</dbReference>
<dbReference type="SUPFAM" id="SSF48113">
    <property type="entry name" value="Heme-dependent peroxidases"/>
    <property type="match status" value="2"/>
</dbReference>
<dbReference type="PROSITE" id="PS50292">
    <property type="entry name" value="PEROXIDASE_3"/>
    <property type="match status" value="2"/>
</dbReference>
<dbReference type="GO" id="GO:0006979">
    <property type="term" value="P:response to oxidative stress"/>
    <property type="evidence" value="ECO:0007669"/>
    <property type="project" value="InterPro"/>
</dbReference>
<proteinExistence type="predicted"/>
<keyword evidence="2" id="KW-0479">Metal-binding</keyword>
<keyword evidence="2" id="KW-0408">Iron</keyword>
<protein>
    <recommendedName>
        <fullName evidence="5">Peroxidase</fullName>
    </recommendedName>
</protein>
<dbReference type="Gene3D" id="1.10.640.10">
    <property type="entry name" value="Haem peroxidase domain superfamily, animal type"/>
    <property type="match status" value="2"/>
</dbReference>
<dbReference type="GO" id="GO:0046872">
    <property type="term" value="F:metal ion binding"/>
    <property type="evidence" value="ECO:0007669"/>
    <property type="project" value="UniProtKB-KW"/>
</dbReference>
<accession>A0A8K0DC61</accession>
<dbReference type="PANTHER" id="PTHR11475">
    <property type="entry name" value="OXIDASE/PEROXIDASE"/>
    <property type="match status" value="1"/>
</dbReference>
<evidence type="ECO:0000313" key="4">
    <source>
        <dbReference type="Proteomes" id="UP000801492"/>
    </source>
</evidence>
<keyword evidence="2" id="KW-0349">Heme</keyword>
<sequence>MRVTYFVGVTLIMSQLTQLKSWLLLAARLRGISQPRRATGTQALPSPVDVAALMHDRPKQLHESVTALLGAWGELLLHDLACTGNLDQSLCCKDSDKKHEECYGNVGRGHCREFMRSLPTMDMDECTFEYRNQMNLASAFLDGSAIYGTTDSALEKLRTFDAGLVNVSACTPCQTNALYSAILREHNRVAINLAQLNRHWLDETLFLESRRIVAAEIQHITYNEFLPIILDEVTMAQPELQLLTHGHYSEYSSAHRAGVFNEIALTALPALLSMVPSSLMNETAETFAEMVDLLIRTPAQVPSMHMVVPLRSKWETASLLIHMGRDHGLASYPKWAEFCYNITLNTFDDLKKVNVKQQNIDLLQNIYNTPADVDLLAGAILESPVPGAVVGPTFTCLLRHQFALLRNSDRFWYENDLPPSSLTREQLQEIRKVTVAGLLCANTEYLDKIQPKAFVQEDPFLNARISCDQHPLPHLMPWLEMDHTADLSEEMLMDAITKAEQEVLQRRKMEYEVWRTIGGIDPKSPAGTAASFSKANKQALKLANSSLLLEFASNEIINSLMNRRRKRQLFDNSVIQSVFRDELSDGLQNVDVSSLIPTHTLDFGHHCEESGPCDLSTPFRTFTGHCNNLRNPSLGKSLTTFTRLLPSAYEDGISRPRVLGVTGVPLPSPRVVSTVIHPDISNLHTRYTLMSMQFAQFLDHDLTMTPIHKGFHESIPNCRACDSPRTVHPECNPFPVPPGDHYYPEVNVTSGQRLCFPFMRSLPGQQHLGPREQVNQNTAFLDASQVYGENPCVARELKGFGGRMNSTIHPIKGKELLPQSDHHPECKAPSGYCFIAGDGRASEQPGLTVIHTIFMREHNRIVEVLRQLNPHWDSEKLFEHARRIVIAENQHITYNEFLPRILSWNAMNLYGLKLLSQGHYKDYNPSCNPSVLNEFAAAAFRVGHSLLRPHIPRLSPTYQIIDPPILLRDGFFKPDMILQPGMIDEITRGLVSTPMETLDQFITGEVTNHLFEDRKIPFSGVDLIALNIQRARDHGIMSYNNYRALCNLKRATSFEDLAREIPPEVIVRLKRLYPTVDDIDLFPGGLSERPLQGGLVGPTFACIMAIQFRQLRKCDRFWYENEDPTVRFTEAQLAEIRKITLSKVLCDNLDVNSEMQRAAFDLPTNFLNPRVPCQSLPHIDLNAWRESTGQGCIIGERQVAVGESAFPTPCTSCICTNEGGQCASLRVTDCSQLMREWSREVILRDEVCTAQCGFLLREGHNLNSRPSTLTTDLLPPPARHLKARQLHSSRFNANFNGFKFPDLTPLVP</sequence>
<dbReference type="InterPro" id="IPR019791">
    <property type="entry name" value="Haem_peroxidase_animal"/>
</dbReference>
<keyword evidence="4" id="KW-1185">Reference proteome</keyword>
<dbReference type="Pfam" id="PF03098">
    <property type="entry name" value="An_peroxidase"/>
    <property type="match status" value="4"/>
</dbReference>
<dbReference type="PANTHER" id="PTHR11475:SF134">
    <property type="entry name" value="LD42267P"/>
    <property type="match status" value="1"/>
</dbReference>
<evidence type="ECO:0000313" key="3">
    <source>
        <dbReference type="EMBL" id="KAF2903413.1"/>
    </source>
</evidence>
<dbReference type="CDD" id="cd09823">
    <property type="entry name" value="peroxinectin_like"/>
    <property type="match status" value="1"/>
</dbReference>
<evidence type="ECO:0008006" key="5">
    <source>
        <dbReference type="Google" id="ProtNLM"/>
    </source>
</evidence>
<dbReference type="OrthoDB" id="823504at2759"/>
<keyword evidence="1" id="KW-0575">Peroxidase</keyword>
<organism evidence="3 4">
    <name type="scientific">Ignelater luminosus</name>
    <name type="common">Cucubano</name>
    <name type="synonym">Pyrophorus luminosus</name>
    <dbReference type="NCBI Taxonomy" id="2038154"/>
    <lineage>
        <taxon>Eukaryota</taxon>
        <taxon>Metazoa</taxon>
        <taxon>Ecdysozoa</taxon>
        <taxon>Arthropoda</taxon>
        <taxon>Hexapoda</taxon>
        <taxon>Insecta</taxon>
        <taxon>Pterygota</taxon>
        <taxon>Neoptera</taxon>
        <taxon>Endopterygota</taxon>
        <taxon>Coleoptera</taxon>
        <taxon>Polyphaga</taxon>
        <taxon>Elateriformia</taxon>
        <taxon>Elateroidea</taxon>
        <taxon>Elateridae</taxon>
        <taxon>Agrypninae</taxon>
        <taxon>Pyrophorini</taxon>
        <taxon>Ignelater</taxon>
    </lineage>
</organism>
<reference evidence="3" key="1">
    <citation type="submission" date="2019-08" db="EMBL/GenBank/DDBJ databases">
        <title>The genome of the North American firefly Photinus pyralis.</title>
        <authorList>
            <consortium name="Photinus pyralis genome working group"/>
            <person name="Fallon T.R."/>
            <person name="Sander Lower S.E."/>
            <person name="Weng J.-K."/>
        </authorList>
    </citation>
    <scope>NUCLEOTIDE SEQUENCE</scope>
    <source>
        <strain evidence="3">TRF0915ILg1</strain>
        <tissue evidence="3">Whole body</tissue>
    </source>
</reference>
<gene>
    <name evidence="3" type="ORF">ILUMI_02766</name>
</gene>